<dbReference type="EMBL" id="SRJC01000001">
    <property type="protein sequence ID" value="TGB04690.1"/>
    <property type="molecule type" value="Genomic_DNA"/>
</dbReference>
<accession>A0A4Z0H3L2</accession>
<sequence length="196" mass="21499">MPTVVETFDPTKITNASAQFKNSDGTQGEGEKFSCIGSVEGETTLKELIKRCEGVEVGKKVKPEKMELTVTGHVPVVIVRKLFGLSNQDLKEGVYKYSQSSVGQDFVLTADVIDEFEDVTKLIAFPNCTSTNGFGFSLENGGDEVAQMEVTLTAYPDAMKNLYYEVLVSELADDSTVPDTWHTAFDYTLVETTPQV</sequence>
<proteinExistence type="predicted"/>
<name>A0A4Z0H3L2_9BACI</name>
<reference evidence="1 2" key="1">
    <citation type="journal article" date="2003" name="Int. J. Syst. Evol. Microbiol.">
        <title>Halobacillus salinus sp. nov., isolated from a salt lake on the coast of the East Sea in Korea.</title>
        <authorList>
            <person name="Yoon J.H."/>
            <person name="Kang K.H."/>
            <person name="Park Y.H."/>
        </authorList>
    </citation>
    <scope>NUCLEOTIDE SEQUENCE [LARGE SCALE GENOMIC DNA]</scope>
    <source>
        <strain evidence="1 2">HSL-3</strain>
    </source>
</reference>
<dbReference type="Proteomes" id="UP000297982">
    <property type="component" value="Unassembled WGS sequence"/>
</dbReference>
<evidence type="ECO:0000313" key="1">
    <source>
        <dbReference type="EMBL" id="TGB04690.1"/>
    </source>
</evidence>
<protein>
    <submittedName>
        <fullName evidence="1">Phage tail protein</fullName>
    </submittedName>
</protein>
<gene>
    <name evidence="1" type="ORF">E4663_06780</name>
</gene>
<keyword evidence="2" id="KW-1185">Reference proteome</keyword>
<comment type="caution">
    <text evidence="1">The sequence shown here is derived from an EMBL/GenBank/DDBJ whole genome shotgun (WGS) entry which is preliminary data.</text>
</comment>
<evidence type="ECO:0000313" key="2">
    <source>
        <dbReference type="Proteomes" id="UP000297982"/>
    </source>
</evidence>
<dbReference type="AlphaFoldDB" id="A0A4Z0H3L2"/>
<dbReference type="RefSeq" id="WP_135327046.1">
    <property type="nucleotide sequence ID" value="NZ_SRJC01000001.1"/>
</dbReference>
<organism evidence="1 2">
    <name type="scientific">Halobacillus salinus</name>
    <dbReference type="NCBI Taxonomy" id="192814"/>
    <lineage>
        <taxon>Bacteria</taxon>
        <taxon>Bacillati</taxon>
        <taxon>Bacillota</taxon>
        <taxon>Bacilli</taxon>
        <taxon>Bacillales</taxon>
        <taxon>Bacillaceae</taxon>
        <taxon>Halobacillus</taxon>
    </lineage>
</organism>